<evidence type="ECO:0000256" key="1">
    <source>
        <dbReference type="SAM" id="SignalP"/>
    </source>
</evidence>
<keyword evidence="3" id="KW-1185">Reference proteome</keyword>
<reference evidence="2 3" key="1">
    <citation type="submission" date="2023-01" db="EMBL/GenBank/DDBJ databases">
        <title>Complete genome sequence of Roseicyclus marinus strain Dej080120_10.</title>
        <authorList>
            <person name="Ueki S."/>
            <person name="Maruyama F."/>
        </authorList>
    </citation>
    <scope>NUCLEOTIDE SEQUENCE [LARGE SCALE GENOMIC DNA]</scope>
    <source>
        <strain evidence="2 3">Dej080120_10</strain>
    </source>
</reference>
<dbReference type="AlphaFoldDB" id="A0AA48HJJ2"/>
<feature type="chain" id="PRO_5045468063" description="Lipoprotein" evidence="1">
    <location>
        <begin position="23"/>
        <end position="245"/>
    </location>
</feature>
<sequence>MIRRLTRFAPLALFVALTGCGAAPDPLTDELPNMGDFRLGHNIVVADNMQQVPPSREASAEEWTAILTSEIARRFGPYEGDRLYHLGIAIDGYALAPPGIPLIMNPRSILVLSVNVWDDAAGVKLHEEPEQIVIFEGASAETAVIGSGIARSREEQMQVLARNAARQIQRWMLENPEWFSVDPDAPPFRAAPVAGEAVALPPVEPVPVDPAAPPQLPAETDAPVTAVTPVEALILPVSPRTPSVP</sequence>
<feature type="signal peptide" evidence="1">
    <location>
        <begin position="1"/>
        <end position="22"/>
    </location>
</feature>
<accession>A0AA48HJJ2</accession>
<evidence type="ECO:0000313" key="3">
    <source>
        <dbReference type="Proteomes" id="UP001337723"/>
    </source>
</evidence>
<evidence type="ECO:0000313" key="2">
    <source>
        <dbReference type="EMBL" id="BDW86754.1"/>
    </source>
</evidence>
<evidence type="ECO:0008006" key="4">
    <source>
        <dbReference type="Google" id="ProtNLM"/>
    </source>
</evidence>
<dbReference type="RefSeq" id="WP_338272778.1">
    <property type="nucleotide sequence ID" value="NZ_AP027266.1"/>
</dbReference>
<dbReference type="EMBL" id="AP027266">
    <property type="protein sequence ID" value="BDW86754.1"/>
    <property type="molecule type" value="Genomic_DNA"/>
</dbReference>
<protein>
    <recommendedName>
        <fullName evidence="4">Lipoprotein</fullName>
    </recommendedName>
</protein>
<dbReference type="PROSITE" id="PS51257">
    <property type="entry name" value="PROKAR_LIPOPROTEIN"/>
    <property type="match status" value="1"/>
</dbReference>
<organism evidence="2 3">
    <name type="scientific">Roseicyclus marinus</name>
    <dbReference type="NCBI Taxonomy" id="2161673"/>
    <lineage>
        <taxon>Bacteria</taxon>
        <taxon>Pseudomonadati</taxon>
        <taxon>Pseudomonadota</taxon>
        <taxon>Alphaproteobacteria</taxon>
        <taxon>Rhodobacterales</taxon>
        <taxon>Roseobacteraceae</taxon>
        <taxon>Roseicyclus</taxon>
    </lineage>
</organism>
<dbReference type="Proteomes" id="UP001337723">
    <property type="component" value="Chromosome"/>
</dbReference>
<keyword evidence="1" id="KW-0732">Signal</keyword>
<gene>
    <name evidence="2" type="ORF">MACH21_29310</name>
</gene>
<dbReference type="KEGG" id="rmai:MACH21_29310"/>
<name>A0AA48HJJ2_9RHOB</name>
<proteinExistence type="predicted"/>